<evidence type="ECO:0000313" key="1">
    <source>
        <dbReference type="EMBL" id="BAR63686.1"/>
    </source>
</evidence>
<geneLocation type="plasmid" evidence="2">
    <name>pNK6d DNA</name>
</geneLocation>
<keyword evidence="1" id="KW-0614">Plasmid</keyword>
<gene>
    <name evidence="1" type="ORF">NK6_d_127</name>
</gene>
<proteinExistence type="predicted"/>
<organism evidence="1 2">
    <name type="scientific">Bradyrhizobium diazoefficiens</name>
    <dbReference type="NCBI Taxonomy" id="1355477"/>
    <lineage>
        <taxon>Bacteria</taxon>
        <taxon>Pseudomonadati</taxon>
        <taxon>Pseudomonadota</taxon>
        <taxon>Alphaproteobacteria</taxon>
        <taxon>Hyphomicrobiales</taxon>
        <taxon>Nitrobacteraceae</taxon>
        <taxon>Bradyrhizobium</taxon>
    </lineage>
</organism>
<protein>
    <submittedName>
        <fullName evidence="1">Transposase family protein</fullName>
    </submittedName>
</protein>
<reference evidence="1 2" key="1">
    <citation type="submission" date="2014-11" db="EMBL/GenBank/DDBJ databases">
        <title>Symbiosis island explosion on the genome of extra-slow-growing strains of soybean bradyrhizobia with massive insertion sequences.</title>
        <authorList>
            <person name="Iida T."/>
            <person name="Minamisawa K."/>
        </authorList>
    </citation>
    <scope>NUCLEOTIDE SEQUENCE [LARGE SCALE GENOMIC DNA]</scope>
    <source>
        <strain evidence="1 2">NK6</strain>
        <plasmid evidence="2">pNK6d DNA</plasmid>
    </source>
</reference>
<evidence type="ECO:0000313" key="2">
    <source>
        <dbReference type="Proteomes" id="UP000063308"/>
    </source>
</evidence>
<sequence length="120" mass="12809">MTKADAVIIAAIEAGVPSLVEARALVDQFHDMIRKKDEAKLDVWIANAKTSLVSSLATGVLKDRAAVRGGASPRVPLVGQCVDGGLEQEGKSLCRRVAEPFFELDHMVPAVAEVIEMPKS</sequence>
<name>A0A0E4BYW3_9BRAD</name>
<dbReference type="EMBL" id="AP014688">
    <property type="protein sequence ID" value="BAR63686.1"/>
    <property type="molecule type" value="Genomic_DNA"/>
</dbReference>
<dbReference type="Proteomes" id="UP000063308">
    <property type="component" value="Plasmid pNK6d"/>
</dbReference>
<accession>A0A0E4BYW3</accession>
<dbReference type="AlphaFoldDB" id="A0A0E4BYW3"/>